<dbReference type="FunFam" id="1.10.510.10:FF:001698">
    <property type="entry name" value="NUAK family, SNF1-like kinase, 1b"/>
    <property type="match status" value="1"/>
</dbReference>
<evidence type="ECO:0000313" key="13">
    <source>
        <dbReference type="RefSeq" id="XP_030623647.1"/>
    </source>
</evidence>
<evidence type="ECO:0000256" key="5">
    <source>
        <dbReference type="ARBA" id="ARBA00022777"/>
    </source>
</evidence>
<dbReference type="GO" id="GO:0005737">
    <property type="term" value="C:cytoplasm"/>
    <property type="evidence" value="ECO:0007669"/>
    <property type="project" value="TreeGrafter"/>
</dbReference>
<accession>A0A6J2UWE5</accession>
<dbReference type="PANTHER" id="PTHR24346">
    <property type="entry name" value="MAP/MICROTUBULE AFFINITY-REGULATING KINASE"/>
    <property type="match status" value="1"/>
</dbReference>
<keyword evidence="2" id="KW-0723">Serine/threonine-protein kinase</keyword>
<dbReference type="AlphaFoldDB" id="A0A6J2UWE5"/>
<dbReference type="PROSITE" id="PS50011">
    <property type="entry name" value="PROTEIN_KINASE_DOM"/>
    <property type="match status" value="1"/>
</dbReference>
<evidence type="ECO:0000256" key="10">
    <source>
        <dbReference type="SAM" id="MobiDB-lite"/>
    </source>
</evidence>
<evidence type="ECO:0000256" key="3">
    <source>
        <dbReference type="ARBA" id="ARBA00022679"/>
    </source>
</evidence>
<dbReference type="SMART" id="SM00220">
    <property type="entry name" value="S_TKc"/>
    <property type="match status" value="1"/>
</dbReference>
<evidence type="ECO:0000313" key="12">
    <source>
        <dbReference type="Proteomes" id="UP000504632"/>
    </source>
</evidence>
<dbReference type="PROSITE" id="PS00108">
    <property type="entry name" value="PROTEIN_KINASE_ST"/>
    <property type="match status" value="1"/>
</dbReference>
<dbReference type="Gene3D" id="1.10.510.10">
    <property type="entry name" value="Transferase(Phosphotransferase) domain 1"/>
    <property type="match status" value="1"/>
</dbReference>
<comment type="catalytic activity">
    <reaction evidence="7">
        <text>L-threonyl-[protein] + ATP = O-phospho-L-threonyl-[protein] + ADP + H(+)</text>
        <dbReference type="Rhea" id="RHEA:46608"/>
        <dbReference type="Rhea" id="RHEA-COMP:11060"/>
        <dbReference type="Rhea" id="RHEA-COMP:11605"/>
        <dbReference type="ChEBI" id="CHEBI:15378"/>
        <dbReference type="ChEBI" id="CHEBI:30013"/>
        <dbReference type="ChEBI" id="CHEBI:30616"/>
        <dbReference type="ChEBI" id="CHEBI:61977"/>
        <dbReference type="ChEBI" id="CHEBI:456216"/>
        <dbReference type="EC" id="2.7.11.1"/>
    </reaction>
</comment>
<gene>
    <name evidence="13" type="primary">LOC115806931</name>
</gene>
<evidence type="ECO:0000256" key="2">
    <source>
        <dbReference type="ARBA" id="ARBA00022527"/>
    </source>
</evidence>
<feature type="binding site" evidence="9">
    <location>
        <position position="108"/>
    </location>
    <ligand>
        <name>ATP</name>
        <dbReference type="ChEBI" id="CHEBI:30616"/>
    </ligand>
</feature>
<evidence type="ECO:0000256" key="4">
    <source>
        <dbReference type="ARBA" id="ARBA00022741"/>
    </source>
</evidence>
<dbReference type="InterPro" id="IPR008271">
    <property type="entry name" value="Ser/Thr_kinase_AS"/>
</dbReference>
<feature type="compositionally biased region" description="Low complexity" evidence="10">
    <location>
        <begin position="532"/>
        <end position="544"/>
    </location>
</feature>
<comment type="catalytic activity">
    <reaction evidence="8">
        <text>L-seryl-[protein] + ATP = O-phospho-L-seryl-[protein] + ADP + H(+)</text>
        <dbReference type="Rhea" id="RHEA:17989"/>
        <dbReference type="Rhea" id="RHEA-COMP:9863"/>
        <dbReference type="Rhea" id="RHEA-COMP:11604"/>
        <dbReference type="ChEBI" id="CHEBI:15378"/>
        <dbReference type="ChEBI" id="CHEBI:29999"/>
        <dbReference type="ChEBI" id="CHEBI:30616"/>
        <dbReference type="ChEBI" id="CHEBI:83421"/>
        <dbReference type="ChEBI" id="CHEBI:456216"/>
        <dbReference type="EC" id="2.7.11.1"/>
    </reaction>
</comment>
<reference evidence="13" key="1">
    <citation type="submission" date="2025-08" db="UniProtKB">
        <authorList>
            <consortium name="RefSeq"/>
        </authorList>
    </citation>
    <scope>IDENTIFICATION</scope>
</reference>
<dbReference type="Pfam" id="PF00069">
    <property type="entry name" value="Pkinase"/>
    <property type="match status" value="1"/>
</dbReference>
<evidence type="ECO:0000256" key="7">
    <source>
        <dbReference type="ARBA" id="ARBA00047899"/>
    </source>
</evidence>
<keyword evidence="5" id="KW-0418">Kinase</keyword>
<dbReference type="InParanoid" id="A0A6J2UWE5"/>
<protein>
    <recommendedName>
        <fullName evidence="1">non-specific serine/threonine protein kinase</fullName>
        <ecNumber evidence="1">2.7.11.1</ecNumber>
    </recommendedName>
</protein>
<dbReference type="InterPro" id="IPR017441">
    <property type="entry name" value="Protein_kinase_ATP_BS"/>
</dbReference>
<dbReference type="GO" id="GO:0000226">
    <property type="term" value="P:microtubule cytoskeleton organization"/>
    <property type="evidence" value="ECO:0007669"/>
    <property type="project" value="TreeGrafter"/>
</dbReference>
<feature type="domain" description="Protein kinase" evidence="11">
    <location>
        <begin position="75"/>
        <end position="326"/>
    </location>
</feature>
<evidence type="ECO:0000259" key="11">
    <source>
        <dbReference type="PROSITE" id="PS50011"/>
    </source>
</evidence>
<proteinExistence type="predicted"/>
<keyword evidence="6 9" id="KW-0067">ATP-binding</keyword>
<dbReference type="Proteomes" id="UP000504632">
    <property type="component" value="Chromosome 3"/>
</dbReference>
<evidence type="ECO:0000256" key="1">
    <source>
        <dbReference type="ARBA" id="ARBA00012513"/>
    </source>
</evidence>
<dbReference type="PROSITE" id="PS00107">
    <property type="entry name" value="PROTEIN_KINASE_ATP"/>
    <property type="match status" value="1"/>
</dbReference>
<dbReference type="GeneID" id="115806931"/>
<dbReference type="GO" id="GO:0035556">
    <property type="term" value="P:intracellular signal transduction"/>
    <property type="evidence" value="ECO:0007669"/>
    <property type="project" value="TreeGrafter"/>
</dbReference>
<dbReference type="FunFam" id="3.30.200.20:FF:000042">
    <property type="entry name" value="Aurora kinase A"/>
    <property type="match status" value="1"/>
</dbReference>
<organism evidence="12 13">
    <name type="scientific">Chanos chanos</name>
    <name type="common">Milkfish</name>
    <name type="synonym">Mugil chanos</name>
    <dbReference type="NCBI Taxonomy" id="29144"/>
    <lineage>
        <taxon>Eukaryota</taxon>
        <taxon>Metazoa</taxon>
        <taxon>Chordata</taxon>
        <taxon>Craniata</taxon>
        <taxon>Vertebrata</taxon>
        <taxon>Euteleostomi</taxon>
        <taxon>Actinopterygii</taxon>
        <taxon>Neopterygii</taxon>
        <taxon>Teleostei</taxon>
        <taxon>Ostariophysi</taxon>
        <taxon>Gonorynchiformes</taxon>
        <taxon>Chanidae</taxon>
        <taxon>Chanos</taxon>
    </lineage>
</organism>
<evidence type="ECO:0000256" key="9">
    <source>
        <dbReference type="PROSITE-ProRule" id="PRU10141"/>
    </source>
</evidence>
<dbReference type="GO" id="GO:0005524">
    <property type="term" value="F:ATP binding"/>
    <property type="evidence" value="ECO:0007669"/>
    <property type="project" value="UniProtKB-UniRule"/>
</dbReference>
<evidence type="ECO:0000256" key="8">
    <source>
        <dbReference type="ARBA" id="ARBA00048679"/>
    </source>
</evidence>
<dbReference type="SUPFAM" id="SSF56112">
    <property type="entry name" value="Protein kinase-like (PK-like)"/>
    <property type="match status" value="1"/>
</dbReference>
<dbReference type="GO" id="GO:0050321">
    <property type="term" value="F:tau-protein kinase activity"/>
    <property type="evidence" value="ECO:0007669"/>
    <property type="project" value="TreeGrafter"/>
</dbReference>
<evidence type="ECO:0000256" key="6">
    <source>
        <dbReference type="ARBA" id="ARBA00022840"/>
    </source>
</evidence>
<dbReference type="OrthoDB" id="193931at2759"/>
<dbReference type="InterPro" id="IPR000719">
    <property type="entry name" value="Prot_kinase_dom"/>
</dbReference>
<dbReference type="EC" id="2.7.11.1" evidence="1"/>
<keyword evidence="3" id="KW-0808">Transferase</keyword>
<keyword evidence="4 9" id="KW-0547">Nucleotide-binding</keyword>
<feature type="region of interest" description="Disordered" evidence="10">
    <location>
        <begin position="509"/>
        <end position="544"/>
    </location>
</feature>
<keyword evidence="12" id="KW-1185">Reference proteome</keyword>
<dbReference type="PANTHER" id="PTHR24346:SF93">
    <property type="entry name" value="NUAK FAMILY SNF1-LIKE KINASE 1"/>
    <property type="match status" value="1"/>
</dbReference>
<name>A0A6J2UWE5_CHACN</name>
<dbReference type="InterPro" id="IPR011009">
    <property type="entry name" value="Kinase-like_dom_sf"/>
</dbReference>
<sequence length="544" mass="61191">MGRQDSSNRGTSASEAPALKNGLGIVSAGVSSQDDCVFLKNKQRLSEGSLWFSTKSREPAVVRKHQHKHRLKRRYEVLETLGKGTYGKVQKAVEKGSGRTVAIKFIRKERFSEESDQANIQREIEITSSLRHPNIINIYEVFENRDKIVLVMECATGGELYDYIQERRRLSEPEARHFFRQITSAVHYCHKNGIVHRDLKLENILLDQELNVKLADFGLSNRYQKGRFLQTFCGSPLYASPEIINGIPYQGPEVDCWALGVLLYALVYGSMPFDGGNYSYLREQISQGRYRRVSPQSDACTLIGWLLTVRVEDRATVEDVANHWWVNLNGPTTLCESMTNWPEQTTHLQHNLYVPTENQTLKQNEQSSPDQHVFASNIKGDDGLRINSLPRKFHKQEISQNIPNPISYTTTPPSCSVPSTISQTSISQYPNIINHQPAKLPKKGILKNQYAKVECSIFPQHVGGVQSTLEGFHGNRTATGGDSNELMRMEGGRKRKGILKCHGKFSANQTLPLTAPHTPPPVSHPEPGMFFSSVLNSKTSSSKQ</sequence>
<dbReference type="RefSeq" id="XP_030623647.1">
    <property type="nucleotide sequence ID" value="XM_030767787.1"/>
</dbReference>